<feature type="transmembrane region" description="Helical" evidence="1">
    <location>
        <begin position="252"/>
        <end position="271"/>
    </location>
</feature>
<dbReference type="KEGG" id="ful:C4N20_11835"/>
<feature type="transmembrane region" description="Helical" evidence="1">
    <location>
        <begin position="12"/>
        <end position="31"/>
    </location>
</feature>
<comment type="function">
    <text evidence="1">Catalyzes the sodium-dependent transport of glutamate.</text>
</comment>
<keyword evidence="1" id="KW-0472">Membrane</keyword>
<comment type="subcellular location">
    <subcellularLocation>
        <location evidence="1">Cell membrane</location>
        <topology evidence="1">Multi-pass membrane protein</topology>
    </subcellularLocation>
</comment>
<feature type="transmembrane region" description="Helical" evidence="1">
    <location>
        <begin position="309"/>
        <end position="330"/>
    </location>
</feature>
<dbReference type="EMBL" id="LS483487">
    <property type="protein sequence ID" value="SQJ00633.1"/>
    <property type="molecule type" value="Genomic_DNA"/>
</dbReference>
<sequence length="407" mass="43430">MEFSLNDLGVLFKFDMVGTIAMGLISLYIGRKLKERLSFLDRFGIPAAVLGGLLFALIHLLMRSVHIGSITYDTTLQTPFMVVFFTTIGLGSSIEGLKKGGKLLIIFWLLSGVMTFMQTVIGVGVAKATGINPLLGVLAGSVSMSGGHGSAGAFGQTVEGLGVTGALTVALSAATFGLVAGGLLGSPLAIHLIKKFDLKPKDVVNEDEVGIKIDIEKREINLNSMLQHILMLSIIMTIGISLSGLLKSKLGIALPSYVGAMFCAIIFNNLNLKAKWVDIDRNLVNILGEASLNIFLSMALISLKLWELAALAIPMVIILGCQVIFMWLYTRFIVFKAMGSDYDAAVMVSGMCGSGLGATTNAMINMGEVSGKYGYTVNPYLVVPLTGAFLIDIFQMPVILTAINLFK</sequence>
<evidence type="ECO:0000313" key="3">
    <source>
        <dbReference type="EMBL" id="SQJ00633.1"/>
    </source>
</evidence>
<keyword evidence="1" id="KW-0769">Symport</keyword>
<keyword evidence="1" id="KW-0812">Transmembrane</keyword>
<feature type="transmembrane region" description="Helical" evidence="1">
    <location>
        <begin position="103"/>
        <end position="126"/>
    </location>
</feature>
<dbReference type="Proteomes" id="UP000249008">
    <property type="component" value="Chromosome 1"/>
</dbReference>
<feature type="transmembrane region" description="Helical" evidence="1">
    <location>
        <begin position="384"/>
        <end position="406"/>
    </location>
</feature>
<feature type="transmembrane region" description="Helical" evidence="1">
    <location>
        <begin position="169"/>
        <end position="193"/>
    </location>
</feature>
<feature type="transmembrane region" description="Helical" evidence="1">
    <location>
        <begin position="342"/>
        <end position="364"/>
    </location>
</feature>
<dbReference type="PANTHER" id="PTHR36178">
    <property type="entry name" value="SLR0625 PROTEIN"/>
    <property type="match status" value="1"/>
</dbReference>
<evidence type="ECO:0000256" key="1">
    <source>
        <dbReference type="HAMAP-Rule" id="MF_02062"/>
    </source>
</evidence>
<comment type="similarity">
    <text evidence="1">Belongs to the glutamate:Na(+) symporter (ESS) (TC 2.A.27) family.</text>
</comment>
<dbReference type="NCBIfam" id="TIGR00210">
    <property type="entry name" value="gltS"/>
    <property type="match status" value="1"/>
</dbReference>
<keyword evidence="1" id="KW-0739">Sodium transport</keyword>
<dbReference type="AlphaFoldDB" id="A0AAX1TRU0"/>
<feature type="transmembrane region" description="Helical" evidence="1">
    <location>
        <begin position="283"/>
        <end position="303"/>
    </location>
</feature>
<keyword evidence="1" id="KW-0029">Amino-acid transport</keyword>
<dbReference type="Pfam" id="PF03616">
    <property type="entry name" value="Glt_symporter"/>
    <property type="match status" value="1"/>
</dbReference>
<dbReference type="PANTHER" id="PTHR36178:SF1">
    <property type="entry name" value="SODIUM_GLUTAMATE SYMPORTER"/>
    <property type="match status" value="1"/>
</dbReference>
<dbReference type="RefSeq" id="WP_005976606.1">
    <property type="nucleotide sequence ID" value="NZ_BAABXY010000001.1"/>
</dbReference>
<dbReference type="GeneID" id="78455505"/>
<keyword evidence="1" id="KW-0813">Transport</keyword>
<feature type="transmembrane region" description="Helical" evidence="1">
    <location>
        <begin position="43"/>
        <end position="62"/>
    </location>
</feature>
<protein>
    <recommendedName>
        <fullName evidence="1 2">Sodium/glutamate symporter</fullName>
    </recommendedName>
</protein>
<gene>
    <name evidence="3" type="primary">gltS_2</name>
    <name evidence="3" type="ORF">NCTC12112_00927</name>
</gene>
<keyword evidence="1" id="KW-1133">Transmembrane helix</keyword>
<dbReference type="InterPro" id="IPR004445">
    <property type="entry name" value="GltS"/>
</dbReference>
<dbReference type="HAMAP" id="MF_02062">
    <property type="entry name" value="GltS"/>
    <property type="match status" value="1"/>
</dbReference>
<reference evidence="3 4" key="1">
    <citation type="submission" date="2018-06" db="EMBL/GenBank/DDBJ databases">
        <authorList>
            <consortium name="Pathogen Informatics"/>
            <person name="Doyle S."/>
        </authorList>
    </citation>
    <scope>NUCLEOTIDE SEQUENCE [LARGE SCALE GENOMIC DNA]</scope>
    <source>
        <strain evidence="3 4">NCTC12112</strain>
    </source>
</reference>
<keyword evidence="1" id="KW-0406">Ion transport</keyword>
<name>A0AAX1TRU0_9FUSO</name>
<dbReference type="GO" id="GO:0015501">
    <property type="term" value="F:glutamate:sodium symporter activity"/>
    <property type="evidence" value="ECO:0007669"/>
    <property type="project" value="UniProtKB-UniRule"/>
</dbReference>
<evidence type="ECO:0000256" key="2">
    <source>
        <dbReference type="NCBIfam" id="TIGR00210"/>
    </source>
</evidence>
<keyword evidence="1" id="KW-0915">Sodium</keyword>
<keyword evidence="1" id="KW-1003">Cell membrane</keyword>
<dbReference type="GO" id="GO:0005886">
    <property type="term" value="C:plasma membrane"/>
    <property type="evidence" value="ECO:0007669"/>
    <property type="project" value="UniProtKB-SubCell"/>
</dbReference>
<feature type="transmembrane region" description="Helical" evidence="1">
    <location>
        <begin position="225"/>
        <end position="246"/>
    </location>
</feature>
<dbReference type="GO" id="GO:0015813">
    <property type="term" value="P:L-glutamate transmembrane transport"/>
    <property type="evidence" value="ECO:0007669"/>
    <property type="project" value="UniProtKB-UniRule"/>
</dbReference>
<accession>A0AAX1TRU0</accession>
<evidence type="ECO:0000313" key="4">
    <source>
        <dbReference type="Proteomes" id="UP000249008"/>
    </source>
</evidence>
<proteinExistence type="inferred from homology"/>
<feature type="transmembrane region" description="Helical" evidence="1">
    <location>
        <begin position="74"/>
        <end position="91"/>
    </location>
</feature>
<organism evidence="3 4">
    <name type="scientific">Fusobacterium ulcerans</name>
    <dbReference type="NCBI Taxonomy" id="861"/>
    <lineage>
        <taxon>Bacteria</taxon>
        <taxon>Fusobacteriati</taxon>
        <taxon>Fusobacteriota</taxon>
        <taxon>Fusobacteriia</taxon>
        <taxon>Fusobacteriales</taxon>
        <taxon>Fusobacteriaceae</taxon>
        <taxon>Fusobacterium</taxon>
    </lineage>
</organism>